<dbReference type="Proteomes" id="UP001213504">
    <property type="component" value="Chromosome"/>
</dbReference>
<dbReference type="GO" id="GO:0008610">
    <property type="term" value="P:lipid biosynthetic process"/>
    <property type="evidence" value="ECO:0007669"/>
    <property type="project" value="UniProtKB-ARBA"/>
</dbReference>
<sequence>MHVTTIDRYHPPAGELLTWTVDVSAARPEMSDVPPSFNQTVHLATAGDSSTWLAAAFTVRGRVDRAALGSAYRALIARHGTLRSSFSAGPTGIRRHAYDPDDLVPHLGSVVDTTADTVLRDRLRDTLDRACHPFGYPAFLFAAIDRDDASTIICGFDHCHVDAYSISIVIDDLHRLYDGFRFHGELFDPSTLAMSGSFVDFCAAESTAPPVALSDPRMRRWLRFFDDRDGTLPTFPLDLGVEPGATAPQATEVRALLGRRETEQFAELCRRSGASVFGGTLAAMADAVRRCGGGPELPLLFPMHTRREERWRNAVGWFTTNAPLRVVGTGDLLGTIRRTGPELRRAVTLGEVPVPQVIEAMGGLRRTRSDIFMVSYVDYRLLPGADRHRTIDAHHISNATTADDAQFWISRTDDGLALRARHPDTLTAHRTIRRFTDELIRTLRAGVELAAAGDTDIEELDGGADTAHVVGL</sequence>
<dbReference type="InterPro" id="IPR023213">
    <property type="entry name" value="CAT-like_dom_sf"/>
</dbReference>
<dbReference type="Pfam" id="PF00668">
    <property type="entry name" value="Condensation"/>
    <property type="match status" value="1"/>
</dbReference>
<dbReference type="GO" id="GO:0031177">
    <property type="term" value="F:phosphopantetheine binding"/>
    <property type="evidence" value="ECO:0007669"/>
    <property type="project" value="TreeGrafter"/>
</dbReference>
<dbReference type="PANTHER" id="PTHR45527:SF14">
    <property type="entry name" value="PLIPASTATIN SYNTHASE SUBUNIT B"/>
    <property type="match status" value="1"/>
</dbReference>
<dbReference type="GO" id="GO:0043041">
    <property type="term" value="P:amino acid activation for nonribosomal peptide biosynthetic process"/>
    <property type="evidence" value="ECO:0007669"/>
    <property type="project" value="TreeGrafter"/>
</dbReference>
<reference evidence="2" key="1">
    <citation type="submission" date="2023-04" db="EMBL/GenBank/DDBJ databases">
        <title>Complete genome sequence of a phthalic acid esters degrading bacterial strain.</title>
        <authorList>
            <person name="Weng L."/>
            <person name="Jia Y."/>
            <person name="Ren L."/>
        </authorList>
    </citation>
    <scope>NUCLEOTIDE SEQUENCE</scope>
    <source>
        <strain evidence="2">RL-LY01</strain>
    </source>
</reference>
<dbReference type="SUPFAM" id="SSF52777">
    <property type="entry name" value="CoA-dependent acyltransferases"/>
    <property type="match status" value="2"/>
</dbReference>
<dbReference type="GO" id="GO:0005829">
    <property type="term" value="C:cytosol"/>
    <property type="evidence" value="ECO:0007669"/>
    <property type="project" value="TreeGrafter"/>
</dbReference>
<gene>
    <name evidence="2" type="ORF">P9A14_08725</name>
</gene>
<evidence type="ECO:0000313" key="2">
    <source>
        <dbReference type="EMBL" id="WFP26558.1"/>
    </source>
</evidence>
<dbReference type="AlphaFoldDB" id="A0AAX3TCR0"/>
<organism evidence="2 3">
    <name type="scientific">Gordonia hongkongensis</name>
    <dbReference type="NCBI Taxonomy" id="1701090"/>
    <lineage>
        <taxon>Bacteria</taxon>
        <taxon>Bacillati</taxon>
        <taxon>Actinomycetota</taxon>
        <taxon>Actinomycetes</taxon>
        <taxon>Mycobacteriales</taxon>
        <taxon>Gordoniaceae</taxon>
        <taxon>Gordonia</taxon>
    </lineage>
</organism>
<dbReference type="PANTHER" id="PTHR45527">
    <property type="entry name" value="NONRIBOSOMAL PEPTIDE SYNTHETASE"/>
    <property type="match status" value="1"/>
</dbReference>
<proteinExistence type="predicted"/>
<protein>
    <submittedName>
        <fullName evidence="2">Condensation domain-containing protein</fullName>
    </submittedName>
</protein>
<accession>A0AAX3TCR0</accession>
<dbReference type="RefSeq" id="WP_165630244.1">
    <property type="nucleotide sequence ID" value="NZ_CP121270.1"/>
</dbReference>
<dbReference type="Gene3D" id="3.30.559.10">
    <property type="entry name" value="Chloramphenicol acetyltransferase-like domain"/>
    <property type="match status" value="1"/>
</dbReference>
<dbReference type="Gene3D" id="3.30.559.30">
    <property type="entry name" value="Nonribosomal peptide synthetase, condensation domain"/>
    <property type="match status" value="1"/>
</dbReference>
<evidence type="ECO:0000259" key="1">
    <source>
        <dbReference type="Pfam" id="PF00668"/>
    </source>
</evidence>
<evidence type="ECO:0000313" key="3">
    <source>
        <dbReference type="Proteomes" id="UP001213504"/>
    </source>
</evidence>
<name>A0AAX3TCR0_9ACTN</name>
<dbReference type="GO" id="GO:0044550">
    <property type="term" value="P:secondary metabolite biosynthetic process"/>
    <property type="evidence" value="ECO:0007669"/>
    <property type="project" value="TreeGrafter"/>
</dbReference>
<dbReference type="InterPro" id="IPR001242">
    <property type="entry name" value="Condensation_dom"/>
</dbReference>
<dbReference type="EMBL" id="CP121270">
    <property type="protein sequence ID" value="WFP26558.1"/>
    <property type="molecule type" value="Genomic_DNA"/>
</dbReference>
<dbReference type="GO" id="GO:0003824">
    <property type="term" value="F:catalytic activity"/>
    <property type="evidence" value="ECO:0007669"/>
    <property type="project" value="InterPro"/>
</dbReference>
<feature type="domain" description="Condensation" evidence="1">
    <location>
        <begin position="49"/>
        <end position="372"/>
    </location>
</feature>